<comment type="caution">
    <text evidence="1">The sequence shown here is derived from an EMBL/GenBank/DDBJ whole genome shotgun (WGS) entry which is preliminary data.</text>
</comment>
<evidence type="ECO:0000313" key="2">
    <source>
        <dbReference type="Proteomes" id="UP001501321"/>
    </source>
</evidence>
<dbReference type="InterPro" id="IPR012675">
    <property type="entry name" value="Beta-grasp_dom_sf"/>
</dbReference>
<sequence length="78" mass="8095">MNKQTMDFFVNDSPRQGLIGLSLAGLLLAEGLGRGEPPQIPAGVAVALNQAVIPRLKWALTPVAAGDRIDIFSVIAGG</sequence>
<dbReference type="PANTHER" id="PTHR34472:SF1">
    <property type="entry name" value="SULFUR CARRIER PROTEIN THIS"/>
    <property type="match status" value="1"/>
</dbReference>
<dbReference type="RefSeq" id="WP_345009107.1">
    <property type="nucleotide sequence ID" value="NZ_BAABFC010000001.1"/>
</dbReference>
<reference evidence="2" key="1">
    <citation type="journal article" date="2019" name="Int. J. Syst. Evol. Microbiol.">
        <title>The Global Catalogue of Microorganisms (GCM) 10K type strain sequencing project: providing services to taxonomists for standard genome sequencing and annotation.</title>
        <authorList>
            <consortium name="The Broad Institute Genomics Platform"/>
            <consortium name="The Broad Institute Genome Sequencing Center for Infectious Disease"/>
            <person name="Wu L."/>
            <person name="Ma J."/>
        </authorList>
    </citation>
    <scope>NUCLEOTIDE SEQUENCE [LARGE SCALE GENOMIC DNA]</scope>
    <source>
        <strain evidence="2">JCM 32226</strain>
    </source>
</reference>
<accession>A0ABP8PVL5</accession>
<dbReference type="Pfam" id="PF02597">
    <property type="entry name" value="ThiS"/>
    <property type="match status" value="1"/>
</dbReference>
<dbReference type="InterPro" id="IPR003749">
    <property type="entry name" value="ThiS/MoaD-like"/>
</dbReference>
<dbReference type="NCBIfam" id="TIGR01683">
    <property type="entry name" value="thiS"/>
    <property type="match status" value="1"/>
</dbReference>
<organism evidence="1 2">
    <name type="scientific">Pseudaeromonas paramecii</name>
    <dbReference type="NCBI Taxonomy" id="2138166"/>
    <lineage>
        <taxon>Bacteria</taxon>
        <taxon>Pseudomonadati</taxon>
        <taxon>Pseudomonadota</taxon>
        <taxon>Gammaproteobacteria</taxon>
        <taxon>Aeromonadales</taxon>
        <taxon>Aeromonadaceae</taxon>
        <taxon>Pseudaeromonas</taxon>
    </lineage>
</organism>
<dbReference type="InterPro" id="IPR010035">
    <property type="entry name" value="Thi_S"/>
</dbReference>
<dbReference type="PANTHER" id="PTHR34472">
    <property type="entry name" value="SULFUR CARRIER PROTEIN THIS"/>
    <property type="match status" value="1"/>
</dbReference>
<evidence type="ECO:0000313" key="1">
    <source>
        <dbReference type="EMBL" id="GAA4492715.1"/>
    </source>
</evidence>
<dbReference type="SUPFAM" id="SSF54285">
    <property type="entry name" value="MoaD/ThiS"/>
    <property type="match status" value="1"/>
</dbReference>
<dbReference type="InterPro" id="IPR016155">
    <property type="entry name" value="Mopterin_synth/thiamin_S_b"/>
</dbReference>
<evidence type="ECO:0008006" key="3">
    <source>
        <dbReference type="Google" id="ProtNLM"/>
    </source>
</evidence>
<dbReference type="EMBL" id="BAABFC010000001">
    <property type="protein sequence ID" value="GAA4492715.1"/>
    <property type="molecule type" value="Genomic_DNA"/>
</dbReference>
<gene>
    <name evidence="1" type="ORF">GCM10023095_01680</name>
</gene>
<name>A0ABP8PVL5_9GAMM</name>
<dbReference type="CDD" id="cd00565">
    <property type="entry name" value="Ubl_ThiS"/>
    <property type="match status" value="1"/>
</dbReference>
<dbReference type="Proteomes" id="UP001501321">
    <property type="component" value="Unassembled WGS sequence"/>
</dbReference>
<keyword evidence="2" id="KW-1185">Reference proteome</keyword>
<dbReference type="Gene3D" id="3.10.20.30">
    <property type="match status" value="1"/>
</dbReference>
<proteinExistence type="predicted"/>
<protein>
    <recommendedName>
        <fullName evidence="3">Sulfur carrier protein ThiS</fullName>
    </recommendedName>
</protein>